<dbReference type="KEGG" id="mca:MCA1191"/>
<dbReference type="eggNOG" id="COG1999">
    <property type="taxonomic scope" value="Bacteria"/>
</dbReference>
<dbReference type="AlphaFoldDB" id="Q609P1"/>
<evidence type="ECO:0000256" key="4">
    <source>
        <dbReference type="PIRSR" id="PIRSR603782-2"/>
    </source>
</evidence>
<dbReference type="Pfam" id="PF02630">
    <property type="entry name" value="SCO1-SenC"/>
    <property type="match status" value="1"/>
</dbReference>
<reference evidence="7 8" key="1">
    <citation type="journal article" date="2004" name="PLoS Biol.">
        <title>Genomic insights into methanotrophy: the complete genome sequence of Methylococcus capsulatus (Bath).</title>
        <authorList>
            <person name="Ward N.L."/>
            <person name="Larsen O."/>
            <person name="Sakwa J."/>
            <person name="Bruseth L."/>
            <person name="Khouri H.M."/>
            <person name="Durkin A.S."/>
            <person name="Dimitrov G."/>
            <person name="Jiang L."/>
            <person name="Scanlan D."/>
            <person name="Kang K.H."/>
            <person name="Lewis M.R."/>
            <person name="Nelson K.E."/>
            <person name="Methe B.A."/>
            <person name="Wu M."/>
            <person name="Heidelberg J.F."/>
            <person name="Paulsen I.T."/>
            <person name="Fouts D.E."/>
            <person name="Ravel J."/>
            <person name="Tettelin H."/>
            <person name="Ren Q."/>
            <person name="Read T.D."/>
            <person name="DeBoy R.T."/>
            <person name="Seshadri R."/>
            <person name="Salzberg S.L."/>
            <person name="Jensen H.B."/>
            <person name="Birkeland N.K."/>
            <person name="Nelson W.C."/>
            <person name="Dodson R.J."/>
            <person name="Grindhaug S.H."/>
            <person name="Holt I.E."/>
            <person name="Eidhammer I."/>
            <person name="Jonasen I."/>
            <person name="Vanaken S."/>
            <person name="Utterback T.R."/>
            <person name="Feldblyum T.V."/>
            <person name="Fraser C.M."/>
            <person name="Lillehaug J.R."/>
            <person name="Eisen J.A."/>
        </authorList>
    </citation>
    <scope>NUCLEOTIDE SEQUENCE [LARGE SCALE GENOMIC DNA]</scope>
    <source>
        <strain evidence="8">ATCC 33009 / NCIMB 11132 / Bath</strain>
    </source>
</reference>
<feature type="binding site" evidence="3">
    <location>
        <position position="180"/>
    </location>
    <ligand>
        <name>Cu cation</name>
        <dbReference type="ChEBI" id="CHEBI:23378"/>
    </ligand>
</feature>
<dbReference type="PROSITE" id="PS51352">
    <property type="entry name" value="THIOREDOXIN_2"/>
    <property type="match status" value="1"/>
</dbReference>
<keyword evidence="4" id="KW-1015">Disulfide bond</keyword>
<dbReference type="HOGENOM" id="CLU_050131_3_2_6"/>
<dbReference type="CDD" id="cd02968">
    <property type="entry name" value="SCO"/>
    <property type="match status" value="1"/>
</dbReference>
<evidence type="ECO:0000256" key="5">
    <source>
        <dbReference type="SAM" id="Phobius"/>
    </source>
</evidence>
<evidence type="ECO:0000256" key="3">
    <source>
        <dbReference type="PIRSR" id="PIRSR603782-1"/>
    </source>
</evidence>
<dbReference type="EMBL" id="AE017282">
    <property type="protein sequence ID" value="AAU92739.1"/>
    <property type="molecule type" value="Genomic_DNA"/>
</dbReference>
<name>Q609P1_METCA</name>
<evidence type="ECO:0000313" key="7">
    <source>
        <dbReference type="EMBL" id="AAU92739.1"/>
    </source>
</evidence>
<comment type="similarity">
    <text evidence="1">Belongs to the SCO1/2 family.</text>
</comment>
<evidence type="ECO:0000256" key="2">
    <source>
        <dbReference type="ARBA" id="ARBA00023008"/>
    </source>
</evidence>
<feature type="disulfide bond" description="Redox-active" evidence="4">
    <location>
        <begin position="91"/>
        <end position="95"/>
    </location>
</feature>
<proteinExistence type="inferred from homology"/>
<keyword evidence="3" id="KW-0479">Metal-binding</keyword>
<sequence length="220" mass="24064">MDRTTRLDRGSVRRGLSRFAATAMIAAVTLALGLSAWHEHAERAGALVSGTLLREPRPVADFVLTGDDGRPFTRTDLAGRWTVVFVGYTHCADVCPTTLSHLKAARSRLGGEGERLTVLFVSVDPERDTPDSLRRYVRYFDQGFRAATGTVEALTALGRQLGFVFFRNSAADGEGYGIDHSAELMLLDPKVRLVGYLIPPFRIEALAADFETILGKRVAP</sequence>
<protein>
    <submittedName>
        <fullName evidence="7">SCO1/SenC family protein</fullName>
    </submittedName>
</protein>
<dbReference type="Gene3D" id="3.40.30.10">
    <property type="entry name" value="Glutaredoxin"/>
    <property type="match status" value="1"/>
</dbReference>
<feature type="binding site" evidence="3">
    <location>
        <position position="95"/>
    </location>
    <ligand>
        <name>Cu cation</name>
        <dbReference type="ChEBI" id="CHEBI:23378"/>
    </ligand>
</feature>
<gene>
    <name evidence="7" type="ordered locus">MCA1191</name>
</gene>
<dbReference type="GO" id="GO:0046872">
    <property type="term" value="F:metal ion binding"/>
    <property type="evidence" value="ECO:0007669"/>
    <property type="project" value="UniProtKB-KW"/>
</dbReference>
<keyword evidence="2 3" id="KW-0186">Copper</keyword>
<feature type="binding site" evidence="3">
    <location>
        <position position="91"/>
    </location>
    <ligand>
        <name>Cu cation</name>
        <dbReference type="ChEBI" id="CHEBI:23378"/>
    </ligand>
</feature>
<dbReference type="InterPro" id="IPR003782">
    <property type="entry name" value="SCO1/SenC"/>
</dbReference>
<dbReference type="InterPro" id="IPR036249">
    <property type="entry name" value="Thioredoxin-like_sf"/>
</dbReference>
<dbReference type="PANTHER" id="PTHR12151:SF25">
    <property type="entry name" value="LINALOOL DEHYDRATASE_ISOMERASE DOMAIN-CONTAINING PROTEIN"/>
    <property type="match status" value="1"/>
</dbReference>
<dbReference type="PANTHER" id="PTHR12151">
    <property type="entry name" value="ELECTRON TRANSPORT PROTIN SCO1/SENC FAMILY MEMBER"/>
    <property type="match status" value="1"/>
</dbReference>
<feature type="domain" description="Thioredoxin" evidence="6">
    <location>
        <begin position="53"/>
        <end position="219"/>
    </location>
</feature>
<keyword evidence="5" id="KW-0472">Membrane</keyword>
<accession>Q609P1</accession>
<organism evidence="7 8">
    <name type="scientific">Methylococcus capsulatus (strain ATCC 33009 / NCIMB 11132 / Bath)</name>
    <dbReference type="NCBI Taxonomy" id="243233"/>
    <lineage>
        <taxon>Bacteria</taxon>
        <taxon>Pseudomonadati</taxon>
        <taxon>Pseudomonadota</taxon>
        <taxon>Gammaproteobacteria</taxon>
        <taxon>Methylococcales</taxon>
        <taxon>Methylococcaceae</taxon>
        <taxon>Methylococcus</taxon>
    </lineage>
</organism>
<evidence type="ECO:0000259" key="6">
    <source>
        <dbReference type="PROSITE" id="PS51352"/>
    </source>
</evidence>
<keyword evidence="5" id="KW-1133">Transmembrane helix</keyword>
<dbReference type="SUPFAM" id="SSF52833">
    <property type="entry name" value="Thioredoxin-like"/>
    <property type="match status" value="1"/>
</dbReference>
<dbReference type="InterPro" id="IPR013766">
    <property type="entry name" value="Thioredoxin_domain"/>
</dbReference>
<dbReference type="STRING" id="243233.MCA1191"/>
<keyword evidence="5" id="KW-0812">Transmembrane</keyword>
<evidence type="ECO:0000313" key="8">
    <source>
        <dbReference type="Proteomes" id="UP000006821"/>
    </source>
</evidence>
<feature type="transmembrane region" description="Helical" evidence="5">
    <location>
        <begin position="16"/>
        <end position="37"/>
    </location>
</feature>
<dbReference type="Proteomes" id="UP000006821">
    <property type="component" value="Chromosome"/>
</dbReference>
<evidence type="ECO:0000256" key="1">
    <source>
        <dbReference type="ARBA" id="ARBA00010996"/>
    </source>
</evidence>